<dbReference type="GeneID" id="108007262"/>
<feature type="region of interest" description="Disordered" evidence="1">
    <location>
        <begin position="149"/>
        <end position="180"/>
    </location>
</feature>
<evidence type="ECO:0000313" key="3">
    <source>
        <dbReference type="RefSeq" id="XP_016926390.3"/>
    </source>
</evidence>
<evidence type="ECO:0000256" key="1">
    <source>
        <dbReference type="SAM" id="MobiDB-lite"/>
    </source>
</evidence>
<reference evidence="3" key="1">
    <citation type="submission" date="2025-08" db="UniProtKB">
        <authorList>
            <consortium name="RefSeq"/>
        </authorList>
    </citation>
    <scope>IDENTIFICATION</scope>
</reference>
<sequence>MEETPSMFFGREIYYYTMQDPRGNDMAKLCFNNYMRQYRKRYLEKYTEEQILQAASEQWEKMSLIHQFQYYPNTENPMDRTCADHMINKENMELEKSAPTDRCCPKRRKSKCSKPKKCGGKPKPKLTCPVKRSSCTKPKACPNLKPVCPKSKPSCPTRSCPKPCCPTRSCPKPSTPSCRR</sequence>
<name>A0AB39Z1C0_DROSZ</name>
<evidence type="ECO:0000313" key="2">
    <source>
        <dbReference type="Proteomes" id="UP001652628"/>
    </source>
</evidence>
<dbReference type="Proteomes" id="UP001652628">
    <property type="component" value="Chromosome 2R"/>
</dbReference>
<gene>
    <name evidence="3" type="primary">LOC108007262</name>
</gene>
<organism evidence="2 3">
    <name type="scientific">Drosophila suzukii</name>
    <name type="common">Spotted-wing drosophila fruit fly</name>
    <dbReference type="NCBI Taxonomy" id="28584"/>
    <lineage>
        <taxon>Eukaryota</taxon>
        <taxon>Metazoa</taxon>
        <taxon>Ecdysozoa</taxon>
        <taxon>Arthropoda</taxon>
        <taxon>Hexapoda</taxon>
        <taxon>Insecta</taxon>
        <taxon>Pterygota</taxon>
        <taxon>Neoptera</taxon>
        <taxon>Endopterygota</taxon>
        <taxon>Diptera</taxon>
        <taxon>Brachycera</taxon>
        <taxon>Muscomorpha</taxon>
        <taxon>Ephydroidea</taxon>
        <taxon>Drosophilidae</taxon>
        <taxon>Drosophila</taxon>
        <taxon>Sophophora</taxon>
    </lineage>
</organism>
<proteinExistence type="predicted"/>
<dbReference type="AlphaFoldDB" id="A0AB39Z1C0"/>
<dbReference type="RefSeq" id="XP_016926390.3">
    <property type="nucleotide sequence ID" value="XM_017070901.4"/>
</dbReference>
<keyword evidence="2" id="KW-1185">Reference proteome</keyword>
<accession>A0AB39Z1C0</accession>
<protein>
    <submittedName>
        <fullName evidence="3">Histone-like protein 18C</fullName>
    </submittedName>
</protein>